<evidence type="ECO:0000259" key="1">
    <source>
        <dbReference type="Pfam" id="PF01610"/>
    </source>
</evidence>
<dbReference type="InterPro" id="IPR047951">
    <property type="entry name" value="Transpos_ISL3"/>
</dbReference>
<keyword evidence="3" id="KW-1185">Reference proteome</keyword>
<dbReference type="PANTHER" id="PTHR33498">
    <property type="entry name" value="TRANSPOSASE FOR INSERTION SEQUENCE ELEMENT IS1557"/>
    <property type="match status" value="1"/>
</dbReference>
<evidence type="ECO:0000313" key="2">
    <source>
        <dbReference type="EMBL" id="PRO65864.1"/>
    </source>
</evidence>
<organism evidence="2 3">
    <name type="scientific">Alkalicoccus urumqiensis</name>
    <name type="common">Bacillus urumqiensis</name>
    <dbReference type="NCBI Taxonomy" id="1548213"/>
    <lineage>
        <taxon>Bacteria</taxon>
        <taxon>Bacillati</taxon>
        <taxon>Bacillota</taxon>
        <taxon>Bacilli</taxon>
        <taxon>Bacillales</taxon>
        <taxon>Bacillaceae</taxon>
        <taxon>Alkalicoccus</taxon>
    </lineage>
</organism>
<dbReference type="Proteomes" id="UP000243650">
    <property type="component" value="Unassembled WGS sequence"/>
</dbReference>
<dbReference type="OrthoDB" id="287363at2"/>
<protein>
    <recommendedName>
        <fullName evidence="1">Transposase IS204/IS1001/IS1096/IS1165 DDE domain-containing protein</fullName>
    </recommendedName>
</protein>
<accession>A0A2P6MHU3</accession>
<dbReference type="Pfam" id="PF01610">
    <property type="entry name" value="DDE_Tnp_ISL3"/>
    <property type="match status" value="1"/>
</dbReference>
<gene>
    <name evidence="2" type="ORF">C6I21_08185</name>
</gene>
<name>A0A2P6MHU3_ALKUR</name>
<dbReference type="InterPro" id="IPR002560">
    <property type="entry name" value="Transposase_DDE"/>
</dbReference>
<sequence length="213" mass="24584">MSTFTCCIHWKLLTLLSLLLHKKPGRLPVHDVNEALLKNPAPTCGLFMIPGSRGHPCGCTFAHRNGFVPIRNVPEGCLRNGMTGFYHRSDAPVAWRTCCAPLRFRPMVSRHRTSVRNLVWASAMIRCCVYCIKQKSQKRAAPFVGMDDFAWKKGHRYGLLICDARTHQPIEMLPDREKETIQKWLQAHPEITRITRDRYSRFKEAMEEIRPDL</sequence>
<dbReference type="AlphaFoldDB" id="A0A2P6MHU3"/>
<dbReference type="EMBL" id="PVNS01000006">
    <property type="protein sequence ID" value="PRO65864.1"/>
    <property type="molecule type" value="Genomic_DNA"/>
</dbReference>
<reference evidence="2 3" key="1">
    <citation type="submission" date="2018-03" db="EMBL/GenBank/DDBJ databases">
        <title>Bacillus urumqiensis sp. nov., a moderately haloalkaliphilic bacterium isolated from a salt lake.</title>
        <authorList>
            <person name="Zhao B."/>
            <person name="Liao Z."/>
        </authorList>
    </citation>
    <scope>NUCLEOTIDE SEQUENCE [LARGE SCALE GENOMIC DNA]</scope>
    <source>
        <strain evidence="2 3">BZ-SZ-XJ18</strain>
    </source>
</reference>
<feature type="domain" description="Transposase IS204/IS1001/IS1096/IS1165 DDE" evidence="1">
    <location>
        <begin position="144"/>
        <end position="211"/>
    </location>
</feature>
<evidence type="ECO:0000313" key="3">
    <source>
        <dbReference type="Proteomes" id="UP000243650"/>
    </source>
</evidence>
<dbReference type="PANTHER" id="PTHR33498:SF1">
    <property type="entry name" value="TRANSPOSASE FOR INSERTION SEQUENCE ELEMENT IS1557"/>
    <property type="match status" value="1"/>
</dbReference>
<comment type="caution">
    <text evidence="2">The sequence shown here is derived from an EMBL/GenBank/DDBJ whole genome shotgun (WGS) entry which is preliminary data.</text>
</comment>
<proteinExistence type="predicted"/>